<dbReference type="EMBL" id="RBSL01000127">
    <property type="protein sequence ID" value="RMS28985.1"/>
    <property type="molecule type" value="Genomic_DNA"/>
</dbReference>
<comment type="caution">
    <text evidence="1">The sequence shown here is derived from an EMBL/GenBank/DDBJ whole genome shotgun (WGS) entry which is preliminary data.</text>
</comment>
<reference evidence="1 2" key="1">
    <citation type="submission" date="2018-08" db="EMBL/GenBank/DDBJ databases">
        <title>Recombination of ecologically and evolutionarily significant loci maintains genetic cohesion in the Pseudomonas syringae species complex.</title>
        <authorList>
            <person name="Dillon M."/>
            <person name="Thakur S."/>
            <person name="Almeida R.N.D."/>
            <person name="Weir B.S."/>
            <person name="Guttman D.S."/>
        </authorList>
    </citation>
    <scope>NUCLEOTIDE SEQUENCE [LARGE SCALE GENOMIC DNA]</scope>
    <source>
        <strain evidence="1 2">ICMP 13685</strain>
    </source>
</reference>
<name>A0A3M5BTW4_PSESS</name>
<dbReference type="AlphaFoldDB" id="A0A3M5BTW4"/>
<evidence type="ECO:0000313" key="2">
    <source>
        <dbReference type="Proteomes" id="UP000269801"/>
    </source>
</evidence>
<dbReference type="Proteomes" id="UP000269801">
    <property type="component" value="Unassembled WGS sequence"/>
</dbReference>
<sequence>MRVGWLDGRGVVPSPQEFDWIESFFRDQYPATLPTPFIYPTAEGGFQLEWRTGNQDVSLEIFPKEKTAELHGLNIQDEGDTFMELNLEAKADVDSLIDFISKAAKGEV</sequence>
<organism evidence="1 2">
    <name type="scientific">Pseudomonas savastanoi</name>
    <name type="common">Pseudomonas syringae pv. savastanoi</name>
    <dbReference type="NCBI Taxonomy" id="29438"/>
    <lineage>
        <taxon>Bacteria</taxon>
        <taxon>Pseudomonadati</taxon>
        <taxon>Pseudomonadota</taxon>
        <taxon>Gammaproteobacteria</taxon>
        <taxon>Pseudomonadales</taxon>
        <taxon>Pseudomonadaceae</taxon>
        <taxon>Pseudomonas</taxon>
    </lineage>
</organism>
<proteinExistence type="predicted"/>
<gene>
    <name evidence="1" type="ORF">ALP70_05037</name>
</gene>
<protein>
    <submittedName>
        <fullName evidence="1">Uncharacterized protein</fullName>
    </submittedName>
</protein>
<evidence type="ECO:0000313" key="1">
    <source>
        <dbReference type="EMBL" id="RMS28985.1"/>
    </source>
</evidence>
<accession>A0A3M5BTW4</accession>